<reference evidence="9" key="1">
    <citation type="journal article" date="2010" name="Nature">
        <title>The Amphimedon queenslandica genome and the evolution of animal complexity.</title>
        <authorList>
            <person name="Srivastava M."/>
            <person name="Simakov O."/>
            <person name="Chapman J."/>
            <person name="Fahey B."/>
            <person name="Gauthier M.E."/>
            <person name="Mitros T."/>
            <person name="Richards G.S."/>
            <person name="Conaco C."/>
            <person name="Dacre M."/>
            <person name="Hellsten U."/>
            <person name="Larroux C."/>
            <person name="Putnam N.H."/>
            <person name="Stanke M."/>
            <person name="Adamska M."/>
            <person name="Darling A."/>
            <person name="Degnan S.M."/>
            <person name="Oakley T.H."/>
            <person name="Plachetzki D.C."/>
            <person name="Zhai Y."/>
            <person name="Adamski M."/>
            <person name="Calcino A."/>
            <person name="Cummins S.F."/>
            <person name="Goodstein D.M."/>
            <person name="Harris C."/>
            <person name="Jackson D.J."/>
            <person name="Leys S.P."/>
            <person name="Shu S."/>
            <person name="Woodcroft B.J."/>
            <person name="Vervoort M."/>
            <person name="Kosik K.S."/>
            <person name="Manning G."/>
            <person name="Degnan B.M."/>
            <person name="Rokhsar D.S."/>
        </authorList>
    </citation>
    <scope>NUCLEOTIDE SEQUENCE [LARGE SCALE GENOMIC DNA]</scope>
</reference>
<feature type="region of interest" description="Disordered" evidence="7">
    <location>
        <begin position="408"/>
        <end position="427"/>
    </location>
</feature>
<keyword evidence="4" id="KW-0804">Transcription</keyword>
<dbReference type="PANTHER" id="PTHR13556:SF2">
    <property type="entry name" value="TRANSCRIPTIONAL ADAPTER 3"/>
    <property type="match status" value="1"/>
</dbReference>
<dbReference type="GO" id="GO:0005634">
    <property type="term" value="C:nucleus"/>
    <property type="evidence" value="ECO:0007669"/>
    <property type="project" value="UniProtKB-SubCell"/>
</dbReference>
<dbReference type="Pfam" id="PF10198">
    <property type="entry name" value="Ada3"/>
    <property type="match status" value="1"/>
</dbReference>
<feature type="region of interest" description="Disordered" evidence="7">
    <location>
        <begin position="83"/>
        <end position="179"/>
    </location>
</feature>
<evidence type="ECO:0000256" key="5">
    <source>
        <dbReference type="ARBA" id="ARBA00023242"/>
    </source>
</evidence>
<dbReference type="GO" id="GO:0000124">
    <property type="term" value="C:SAGA complex"/>
    <property type="evidence" value="ECO:0007669"/>
    <property type="project" value="TreeGrafter"/>
</dbReference>
<comment type="subcellular location">
    <subcellularLocation>
        <location evidence="1">Nucleus</location>
    </subcellularLocation>
</comment>
<keyword evidence="9" id="KW-1185">Reference proteome</keyword>
<evidence type="ECO:0000256" key="3">
    <source>
        <dbReference type="ARBA" id="ARBA00023015"/>
    </source>
</evidence>
<gene>
    <name evidence="8" type="primary">105314022</name>
</gene>
<feature type="coiled-coil region" evidence="6">
    <location>
        <begin position="44"/>
        <end position="71"/>
    </location>
</feature>
<name>A0AAN0JI54_AMPQE</name>
<reference evidence="8" key="2">
    <citation type="submission" date="2024-06" db="UniProtKB">
        <authorList>
            <consortium name="EnsemblMetazoa"/>
        </authorList>
    </citation>
    <scope>IDENTIFICATION</scope>
</reference>
<feature type="compositionally biased region" description="Basic and acidic residues" evidence="7">
    <location>
        <begin position="415"/>
        <end position="427"/>
    </location>
</feature>
<evidence type="ECO:0008006" key="10">
    <source>
        <dbReference type="Google" id="ProtNLM"/>
    </source>
</evidence>
<dbReference type="AlphaFoldDB" id="A0AAN0JI54"/>
<dbReference type="GO" id="GO:0006357">
    <property type="term" value="P:regulation of transcription by RNA polymerase II"/>
    <property type="evidence" value="ECO:0007669"/>
    <property type="project" value="TreeGrafter"/>
</dbReference>
<sequence>MDLSPQEVSYQACPLHFYDFKHLDHMKLCPTYSLIFSSQHSIPLDDLDKLQAELSNLKEAAQNRVQLLTSELTVLNDWHVRRKRKHSDTESGSTAPFSSTAPSNTRGTSKSQSGASQKSPLEQLSSSSTSKRTKASHRGGGGGGGGGVDEHKKGKGKSRGSGETVIPEKDQNQITSALTKSKTEGADKFWASLEPYFADITENDLHNLQAQDNNFDKSLFEIPSQGQHYSQQWLMEELNEEGTETARLHSGLTKDLQDETNILFNEGMTANRSNTCTSYGPLTQKLMATFIDSPHGSQLFSSGKADSFSSTVISPAALERRLKEELVTLGLLDPPESQRDSSDDEDEVVKELVKAQTELKAVHEYNQQQKRMLHSLAKSEIRRQEIRKQLQETDQEVMEWLRVFSSYRQRKKKEPIKQKERESAQRCLDKRHRLSQHLLV</sequence>
<dbReference type="KEGG" id="aqu:105314022"/>
<comment type="similarity">
    <text evidence="2">Belongs to the NGG1 family.</text>
</comment>
<keyword evidence="3" id="KW-0805">Transcription regulation</keyword>
<dbReference type="PANTHER" id="PTHR13556">
    <property type="entry name" value="TRANSCRIPTIONAL ADAPTER 3-RELATED"/>
    <property type="match status" value="1"/>
</dbReference>
<dbReference type="GO" id="GO:0003713">
    <property type="term" value="F:transcription coactivator activity"/>
    <property type="evidence" value="ECO:0007669"/>
    <property type="project" value="TreeGrafter"/>
</dbReference>
<feature type="compositionally biased region" description="Low complexity" evidence="7">
    <location>
        <begin position="116"/>
        <end position="130"/>
    </location>
</feature>
<dbReference type="InterPro" id="IPR019340">
    <property type="entry name" value="Histone_AcTrfase_su3"/>
</dbReference>
<evidence type="ECO:0000313" key="9">
    <source>
        <dbReference type="Proteomes" id="UP000007879"/>
    </source>
</evidence>
<evidence type="ECO:0000256" key="2">
    <source>
        <dbReference type="ARBA" id="ARBA00005330"/>
    </source>
</evidence>
<evidence type="ECO:0000256" key="4">
    <source>
        <dbReference type="ARBA" id="ARBA00023163"/>
    </source>
</evidence>
<dbReference type="EnsemblMetazoa" id="XM_020000927.1">
    <property type="protein sequence ID" value="XP_019856486.1"/>
    <property type="gene ID" value="LOC105314022"/>
</dbReference>
<feature type="compositionally biased region" description="Polar residues" evidence="7">
    <location>
        <begin position="90"/>
        <end position="115"/>
    </location>
</feature>
<protein>
    <recommendedName>
        <fullName evidence="10">Transcriptional adapter 3</fullName>
    </recommendedName>
</protein>
<evidence type="ECO:0000256" key="7">
    <source>
        <dbReference type="SAM" id="MobiDB-lite"/>
    </source>
</evidence>
<evidence type="ECO:0000313" key="8">
    <source>
        <dbReference type="EnsemblMetazoa" id="XP_019856486.1"/>
    </source>
</evidence>
<evidence type="ECO:0000256" key="6">
    <source>
        <dbReference type="SAM" id="Coils"/>
    </source>
</evidence>
<feature type="compositionally biased region" description="Gly residues" evidence="7">
    <location>
        <begin position="138"/>
        <end position="147"/>
    </location>
</feature>
<keyword evidence="6" id="KW-0175">Coiled coil</keyword>
<proteinExistence type="inferred from homology"/>
<keyword evidence="5" id="KW-0539">Nucleus</keyword>
<evidence type="ECO:0000256" key="1">
    <source>
        <dbReference type="ARBA" id="ARBA00004123"/>
    </source>
</evidence>
<dbReference type="Proteomes" id="UP000007879">
    <property type="component" value="Unassembled WGS sequence"/>
</dbReference>
<accession>A0AAN0JI54</accession>
<organism evidence="8 9">
    <name type="scientific">Amphimedon queenslandica</name>
    <name type="common">Sponge</name>
    <dbReference type="NCBI Taxonomy" id="400682"/>
    <lineage>
        <taxon>Eukaryota</taxon>
        <taxon>Metazoa</taxon>
        <taxon>Porifera</taxon>
        <taxon>Demospongiae</taxon>
        <taxon>Heteroscleromorpha</taxon>
        <taxon>Haplosclerida</taxon>
        <taxon>Niphatidae</taxon>
        <taxon>Amphimedon</taxon>
    </lineage>
</organism>